<keyword evidence="2" id="KW-1185">Reference proteome</keyword>
<accession>A0A849V8U1</accession>
<reference evidence="1 2" key="1">
    <citation type="submission" date="2020-04" db="EMBL/GenBank/DDBJ databases">
        <title>Pseudoalteromonas caenipelagi sp. nov., isolated from a tidal flat.</title>
        <authorList>
            <person name="Park S."/>
            <person name="Yoon J.-H."/>
        </authorList>
    </citation>
    <scope>NUCLEOTIDE SEQUENCE [LARGE SCALE GENOMIC DNA]</scope>
    <source>
        <strain evidence="1 2">JBTF-M23</strain>
    </source>
</reference>
<protein>
    <submittedName>
        <fullName evidence="1">Uncharacterized protein</fullName>
    </submittedName>
</protein>
<evidence type="ECO:0000313" key="2">
    <source>
        <dbReference type="Proteomes" id="UP000586305"/>
    </source>
</evidence>
<dbReference type="AlphaFoldDB" id="A0A849V8U1"/>
<dbReference type="RefSeq" id="WP_171624700.1">
    <property type="nucleotide sequence ID" value="NZ_JABBPG010000001.1"/>
</dbReference>
<proteinExistence type="predicted"/>
<dbReference type="Proteomes" id="UP000586305">
    <property type="component" value="Unassembled WGS sequence"/>
</dbReference>
<name>A0A849V8U1_9GAMM</name>
<sequence>MKLVKKELKKLTIDKQAIDALTKQIAGGQLPILPSTTYKTITDNCLTQNGC</sequence>
<gene>
    <name evidence="1" type="ORF">HG263_03645</name>
</gene>
<organism evidence="1 2">
    <name type="scientific">Pseudoalteromonas caenipelagi</name>
    <dbReference type="NCBI Taxonomy" id="2726988"/>
    <lineage>
        <taxon>Bacteria</taxon>
        <taxon>Pseudomonadati</taxon>
        <taxon>Pseudomonadota</taxon>
        <taxon>Gammaproteobacteria</taxon>
        <taxon>Alteromonadales</taxon>
        <taxon>Pseudoalteromonadaceae</taxon>
        <taxon>Pseudoalteromonas</taxon>
    </lineage>
</organism>
<comment type="caution">
    <text evidence="1">The sequence shown here is derived from an EMBL/GenBank/DDBJ whole genome shotgun (WGS) entry which is preliminary data.</text>
</comment>
<dbReference type="EMBL" id="JABBPG010000001">
    <property type="protein sequence ID" value="NOU49636.1"/>
    <property type="molecule type" value="Genomic_DNA"/>
</dbReference>
<evidence type="ECO:0000313" key="1">
    <source>
        <dbReference type="EMBL" id="NOU49636.1"/>
    </source>
</evidence>